<dbReference type="InterPro" id="IPR005146">
    <property type="entry name" value="B3/B4_tRNA-bd"/>
</dbReference>
<dbReference type="Pfam" id="PF03484">
    <property type="entry name" value="B5"/>
    <property type="match status" value="1"/>
</dbReference>
<dbReference type="PANTHER" id="PTHR10947">
    <property type="entry name" value="PHENYLALANYL-TRNA SYNTHETASE BETA CHAIN AND LEUCINE-RICH REPEAT-CONTAINING PROTEIN 47"/>
    <property type="match status" value="1"/>
</dbReference>
<dbReference type="GO" id="GO:0005524">
    <property type="term" value="F:ATP binding"/>
    <property type="evidence" value="ECO:0007669"/>
    <property type="project" value="UniProtKB-KW"/>
</dbReference>
<keyword evidence="11" id="KW-0067">ATP-binding</keyword>
<evidence type="ECO:0000256" key="7">
    <source>
        <dbReference type="ARBA" id="ARBA00022490"/>
    </source>
</evidence>
<dbReference type="InterPro" id="IPR020825">
    <property type="entry name" value="Phe-tRNA_synthase-like_B3/B4"/>
</dbReference>
<protein>
    <recommendedName>
        <fullName evidence="6">Phenylalanine--tRNA ligase beta subunit</fullName>
        <ecNumber evidence="5">6.1.1.20</ecNumber>
    </recommendedName>
    <alternativeName>
        <fullName evidence="15">Phenylalanyl-tRNA synthetase beta subunit</fullName>
    </alternativeName>
</protein>
<dbReference type="FunFam" id="3.30.56.10:FF:000006">
    <property type="entry name" value="Phenylalanyl-tRNA synthetase subunit beta"/>
    <property type="match status" value="1"/>
</dbReference>
<evidence type="ECO:0000256" key="16">
    <source>
        <dbReference type="ARBA" id="ARBA00049255"/>
    </source>
</evidence>
<evidence type="ECO:0000256" key="12">
    <source>
        <dbReference type="ARBA" id="ARBA00022842"/>
    </source>
</evidence>
<dbReference type="InterPro" id="IPR045864">
    <property type="entry name" value="aa-tRNA-synth_II/BPL/LPL"/>
</dbReference>
<keyword evidence="7" id="KW-0963">Cytoplasm</keyword>
<dbReference type="PROSITE" id="PS51483">
    <property type="entry name" value="B5"/>
    <property type="match status" value="1"/>
</dbReference>
<dbReference type="InterPro" id="IPR045060">
    <property type="entry name" value="Phe-tRNA-ligase_IIc_bsu"/>
</dbReference>
<evidence type="ECO:0000313" key="19">
    <source>
        <dbReference type="Proteomes" id="UP000095023"/>
    </source>
</evidence>
<evidence type="ECO:0000256" key="15">
    <source>
        <dbReference type="ARBA" id="ARBA00033189"/>
    </source>
</evidence>
<evidence type="ECO:0000256" key="9">
    <source>
        <dbReference type="ARBA" id="ARBA00022723"/>
    </source>
</evidence>
<dbReference type="PANTHER" id="PTHR10947:SF0">
    <property type="entry name" value="PHENYLALANINE--TRNA LIGASE BETA SUBUNIT"/>
    <property type="match status" value="1"/>
</dbReference>
<evidence type="ECO:0000256" key="3">
    <source>
        <dbReference type="ARBA" id="ARBA00007438"/>
    </source>
</evidence>
<evidence type="ECO:0000256" key="11">
    <source>
        <dbReference type="ARBA" id="ARBA00022840"/>
    </source>
</evidence>
<dbReference type="FunFam" id="3.30.930.10:FF:000059">
    <property type="entry name" value="phenylalanine--tRNA ligase beta subunit"/>
    <property type="match status" value="1"/>
</dbReference>
<keyword evidence="19" id="KW-1185">Reference proteome</keyword>
<evidence type="ECO:0000256" key="6">
    <source>
        <dbReference type="ARBA" id="ARBA00017032"/>
    </source>
</evidence>
<dbReference type="Pfam" id="PF17759">
    <property type="entry name" value="tRNA_synthFbeta"/>
    <property type="match status" value="1"/>
</dbReference>
<organism evidence="18 19">
    <name type="scientific">Tortispora caseinolytica NRRL Y-17796</name>
    <dbReference type="NCBI Taxonomy" id="767744"/>
    <lineage>
        <taxon>Eukaryota</taxon>
        <taxon>Fungi</taxon>
        <taxon>Dikarya</taxon>
        <taxon>Ascomycota</taxon>
        <taxon>Saccharomycotina</taxon>
        <taxon>Trigonopsidomycetes</taxon>
        <taxon>Trigonopsidales</taxon>
        <taxon>Trigonopsidaceae</taxon>
        <taxon>Tortispora</taxon>
    </lineage>
</organism>
<comment type="similarity">
    <text evidence="3">Belongs to the phenylalanyl-tRNA synthetase beta subunit family. Type 2 subfamily.</text>
</comment>
<evidence type="ECO:0000256" key="13">
    <source>
        <dbReference type="ARBA" id="ARBA00022917"/>
    </source>
</evidence>
<keyword evidence="14" id="KW-0030">Aminoacyl-tRNA synthetase</keyword>
<dbReference type="InterPro" id="IPR041616">
    <property type="entry name" value="PheRS_beta_core"/>
</dbReference>
<dbReference type="SMART" id="SM00873">
    <property type="entry name" value="B3_4"/>
    <property type="match status" value="1"/>
</dbReference>
<reference evidence="19" key="1">
    <citation type="submission" date="2016-02" db="EMBL/GenBank/DDBJ databases">
        <title>Comparative genomics of biotechnologically important yeasts.</title>
        <authorList>
            <consortium name="DOE Joint Genome Institute"/>
            <person name="Riley R."/>
            <person name="Haridas S."/>
            <person name="Wolfe K.H."/>
            <person name="Lopes M.R."/>
            <person name="Hittinger C.T."/>
            <person name="Goker M."/>
            <person name="Salamov A."/>
            <person name="Wisecaver J."/>
            <person name="Long T.M."/>
            <person name="Aerts A.L."/>
            <person name="Barry K."/>
            <person name="Choi C."/>
            <person name="Clum A."/>
            <person name="Coughlan A.Y."/>
            <person name="Deshpande S."/>
            <person name="Douglass A.P."/>
            <person name="Hanson S.J."/>
            <person name="Klenk H.-P."/>
            <person name="Labutti K."/>
            <person name="Lapidus A."/>
            <person name="Lindquist E."/>
            <person name="Lipzen A."/>
            <person name="Meier-Kolthoff J.P."/>
            <person name="Ohm R.A."/>
            <person name="Otillar R.P."/>
            <person name="Pangilinan J."/>
            <person name="Peng Y."/>
            <person name="Rokas A."/>
            <person name="Rosa C.A."/>
            <person name="Scheuner C."/>
            <person name="Sibirny A.A."/>
            <person name="Slot J.C."/>
            <person name="Stielow J.B."/>
            <person name="Sun H."/>
            <person name="Kurtzman C.P."/>
            <person name="Blackwell M."/>
            <person name="Jeffries T.W."/>
            <person name="Grigoriev I.V."/>
        </authorList>
    </citation>
    <scope>NUCLEOTIDE SEQUENCE [LARGE SCALE GENOMIC DNA]</scope>
    <source>
        <strain evidence="19">NRRL Y-17796</strain>
    </source>
</reference>
<accession>A0A1E4TB98</accession>
<dbReference type="OrthoDB" id="1698572at2759"/>
<dbReference type="AlphaFoldDB" id="A0A1E4TB98"/>
<dbReference type="SMART" id="SM00874">
    <property type="entry name" value="B5"/>
    <property type="match status" value="1"/>
</dbReference>
<feature type="domain" description="B5" evidence="17">
    <location>
        <begin position="293"/>
        <end position="369"/>
    </location>
</feature>
<dbReference type="CDD" id="cd00769">
    <property type="entry name" value="PheRS_beta_core"/>
    <property type="match status" value="1"/>
</dbReference>
<evidence type="ECO:0000256" key="5">
    <source>
        <dbReference type="ARBA" id="ARBA00012814"/>
    </source>
</evidence>
<dbReference type="Pfam" id="PF03483">
    <property type="entry name" value="B3_4"/>
    <property type="match status" value="1"/>
</dbReference>
<dbReference type="EMBL" id="KV453843">
    <property type="protein sequence ID" value="ODV89034.1"/>
    <property type="molecule type" value="Genomic_DNA"/>
</dbReference>
<evidence type="ECO:0000259" key="17">
    <source>
        <dbReference type="PROSITE" id="PS51483"/>
    </source>
</evidence>
<dbReference type="NCBIfam" id="TIGR00471">
    <property type="entry name" value="pheT_arch"/>
    <property type="match status" value="1"/>
</dbReference>
<dbReference type="Gene3D" id="3.50.40.10">
    <property type="entry name" value="Phenylalanyl-trna Synthetase, Chain B, domain 3"/>
    <property type="match status" value="1"/>
</dbReference>
<dbReference type="FunFam" id="3.50.40.10:FF:000002">
    <property type="entry name" value="phenylalanine--tRNA ligase beta subunit"/>
    <property type="match status" value="1"/>
</dbReference>
<evidence type="ECO:0000313" key="18">
    <source>
        <dbReference type="EMBL" id="ODV89034.1"/>
    </source>
</evidence>
<keyword evidence="9" id="KW-0479">Metal-binding</keyword>
<dbReference type="Pfam" id="PF18262">
    <property type="entry name" value="PhetRS_B1"/>
    <property type="match status" value="1"/>
</dbReference>
<evidence type="ECO:0000256" key="4">
    <source>
        <dbReference type="ARBA" id="ARBA00011209"/>
    </source>
</evidence>
<dbReference type="Gene3D" id="3.30.930.10">
    <property type="entry name" value="Bira Bifunctional Protein, Domain 2"/>
    <property type="match status" value="1"/>
</dbReference>
<dbReference type="SUPFAM" id="SSF55681">
    <property type="entry name" value="Class II aaRS and biotin synthetases"/>
    <property type="match status" value="1"/>
</dbReference>
<dbReference type="GO" id="GO:0004826">
    <property type="term" value="F:phenylalanine-tRNA ligase activity"/>
    <property type="evidence" value="ECO:0007669"/>
    <property type="project" value="UniProtKB-EC"/>
</dbReference>
<keyword evidence="10" id="KW-0547">Nucleotide-binding</keyword>
<dbReference type="SUPFAM" id="SSF46955">
    <property type="entry name" value="Putative DNA-binding domain"/>
    <property type="match status" value="2"/>
</dbReference>
<dbReference type="InterPro" id="IPR040659">
    <property type="entry name" value="PhetRS_B1"/>
</dbReference>
<dbReference type="InterPro" id="IPR005147">
    <property type="entry name" value="tRNA_synthase_B5-dom"/>
</dbReference>
<comment type="subunit">
    <text evidence="4">Tetramer of two alpha and two beta subunits.</text>
</comment>
<dbReference type="Proteomes" id="UP000095023">
    <property type="component" value="Unassembled WGS sequence"/>
</dbReference>
<dbReference type="InterPro" id="IPR004531">
    <property type="entry name" value="Phe-tRNA-synth_IIc_bsu_arc_euk"/>
</dbReference>
<dbReference type="GO" id="GO:0009328">
    <property type="term" value="C:phenylalanine-tRNA ligase complex"/>
    <property type="evidence" value="ECO:0007669"/>
    <property type="project" value="EnsemblFungi"/>
</dbReference>
<comment type="catalytic activity">
    <reaction evidence="16">
        <text>tRNA(Phe) + L-phenylalanine + ATP = L-phenylalanyl-tRNA(Phe) + AMP + diphosphate + H(+)</text>
        <dbReference type="Rhea" id="RHEA:19413"/>
        <dbReference type="Rhea" id="RHEA-COMP:9668"/>
        <dbReference type="Rhea" id="RHEA-COMP:9699"/>
        <dbReference type="ChEBI" id="CHEBI:15378"/>
        <dbReference type="ChEBI" id="CHEBI:30616"/>
        <dbReference type="ChEBI" id="CHEBI:33019"/>
        <dbReference type="ChEBI" id="CHEBI:58095"/>
        <dbReference type="ChEBI" id="CHEBI:78442"/>
        <dbReference type="ChEBI" id="CHEBI:78531"/>
        <dbReference type="ChEBI" id="CHEBI:456215"/>
        <dbReference type="EC" id="6.1.1.20"/>
    </reaction>
</comment>
<name>A0A1E4TB98_9ASCO</name>
<dbReference type="GO" id="GO:0000287">
    <property type="term" value="F:magnesium ion binding"/>
    <property type="evidence" value="ECO:0007669"/>
    <property type="project" value="InterPro"/>
</dbReference>
<evidence type="ECO:0000256" key="14">
    <source>
        <dbReference type="ARBA" id="ARBA00023146"/>
    </source>
</evidence>
<dbReference type="GO" id="GO:1990825">
    <property type="term" value="F:sequence-specific mRNA binding"/>
    <property type="evidence" value="ECO:0007669"/>
    <property type="project" value="EnsemblFungi"/>
</dbReference>
<sequence>MPTIAVDKEDFYKALGRTYTTSEFDELCFQFGIELDEDTEEGELPIVDGVKERPQLKIEVGANRYDLLCIEGISLALNIFLGNAPVPNYRLSEPRHKLYVKPETKQIRPFVGLAVLRGVKFTERSYKSFISLQDKLHANICRNRTLGAIGTHDLDTVKGPFTYEALPPKEIVFKPLNQNEVMDGERLMEFYGSVKHIAKYLPIIKDSPVYPVIYDANRTVCSLPPIINGDHSKITLDTTNVLIDVTATDRTKCEIVMNQMVAMFSQYCSEPFLIEPCEIIDEATGESHLCPNIAPRTMEASIDYLNSCCGLDLSPEEICSHLSKMSTTATYKGDGVVSVEIPCTRSDILHPCDIMEDLAIGYGYDNLKKTFPNKTSTLGAPLLINKVSDIFRSAAAMSGWHEVMPLTLCSHDENFAFLKRVDDGNTAIQLANPKTLEYQVVRTSLLPGLLKTIRENRYHSLPIRVFEAADVAFKDETRETKSRNERHFAAAYVGKTSGFEIIQGLLTRIMENSRAPRIGCDEKKRGFCIQATDDATYFAGRSADIYFRRDEHSSPKRIGSFGVLHPEVVLNFEIPYAVSCVEISIEDFQ</sequence>
<comment type="cofactor">
    <cofactor evidence="1">
        <name>Mg(2+)</name>
        <dbReference type="ChEBI" id="CHEBI:18420"/>
    </cofactor>
</comment>
<dbReference type="GO" id="GO:0006432">
    <property type="term" value="P:phenylalanyl-tRNA aminoacylation"/>
    <property type="evidence" value="ECO:0007669"/>
    <property type="project" value="EnsemblFungi"/>
</dbReference>
<dbReference type="Gene3D" id="3.30.56.10">
    <property type="match status" value="2"/>
</dbReference>
<gene>
    <name evidence="18" type="ORF">CANCADRAFT_133023</name>
</gene>
<dbReference type="EC" id="6.1.1.20" evidence="5"/>
<evidence type="ECO:0000256" key="8">
    <source>
        <dbReference type="ARBA" id="ARBA00022598"/>
    </source>
</evidence>
<proteinExistence type="inferred from homology"/>
<keyword evidence="13" id="KW-0648">Protein biosynthesis</keyword>
<evidence type="ECO:0000256" key="10">
    <source>
        <dbReference type="ARBA" id="ARBA00022741"/>
    </source>
</evidence>
<keyword evidence="12" id="KW-0460">Magnesium</keyword>
<keyword evidence="8" id="KW-0436">Ligase</keyword>
<dbReference type="InterPro" id="IPR009061">
    <property type="entry name" value="DNA-bd_dom_put_sf"/>
</dbReference>
<comment type="subcellular location">
    <subcellularLocation>
        <location evidence="2">Cytoplasm</location>
    </subcellularLocation>
</comment>
<evidence type="ECO:0000256" key="2">
    <source>
        <dbReference type="ARBA" id="ARBA00004496"/>
    </source>
</evidence>
<evidence type="ECO:0000256" key="1">
    <source>
        <dbReference type="ARBA" id="ARBA00001946"/>
    </source>
</evidence>